<dbReference type="AlphaFoldDB" id="A0A8E0VE11"/>
<dbReference type="EMBL" id="LUCM01011471">
    <property type="protein sequence ID" value="KAA0183933.1"/>
    <property type="molecule type" value="Genomic_DNA"/>
</dbReference>
<organism evidence="2 3">
    <name type="scientific">Fasciolopsis buskii</name>
    <dbReference type="NCBI Taxonomy" id="27845"/>
    <lineage>
        <taxon>Eukaryota</taxon>
        <taxon>Metazoa</taxon>
        <taxon>Spiralia</taxon>
        <taxon>Lophotrochozoa</taxon>
        <taxon>Platyhelminthes</taxon>
        <taxon>Trematoda</taxon>
        <taxon>Digenea</taxon>
        <taxon>Plagiorchiida</taxon>
        <taxon>Echinostomata</taxon>
        <taxon>Echinostomatoidea</taxon>
        <taxon>Fasciolidae</taxon>
        <taxon>Fasciolopsis</taxon>
    </lineage>
</organism>
<proteinExistence type="predicted"/>
<protein>
    <submittedName>
        <fullName evidence="2">Uncharacterized protein</fullName>
    </submittedName>
</protein>
<gene>
    <name evidence="2" type="ORF">FBUS_09165</name>
</gene>
<evidence type="ECO:0000256" key="1">
    <source>
        <dbReference type="SAM" id="MobiDB-lite"/>
    </source>
</evidence>
<evidence type="ECO:0000313" key="3">
    <source>
        <dbReference type="Proteomes" id="UP000728185"/>
    </source>
</evidence>
<evidence type="ECO:0000313" key="2">
    <source>
        <dbReference type="EMBL" id="KAA0183933.1"/>
    </source>
</evidence>
<accession>A0A8E0VE11</accession>
<name>A0A8E0VE11_9TREM</name>
<feature type="compositionally biased region" description="Polar residues" evidence="1">
    <location>
        <begin position="48"/>
        <end position="65"/>
    </location>
</feature>
<comment type="caution">
    <text evidence="2">The sequence shown here is derived from an EMBL/GenBank/DDBJ whole genome shotgun (WGS) entry which is preliminary data.</text>
</comment>
<sequence>MTTNASQMQEPINSTEVPENSRLRRLSIAQGVRRLSLFKPPKIDSQTCASVSLSPTAETAPTTERSSFRDNTPFVESSRALSFRDWMGTTPNRRLSQLTPALAPPPISILGILAAKRVSRKFLAAITGTCDARESMTLRKICEL</sequence>
<dbReference type="OrthoDB" id="10248487at2759"/>
<reference evidence="2" key="1">
    <citation type="submission" date="2019-05" db="EMBL/GenBank/DDBJ databases">
        <title>Annotation for the trematode Fasciolopsis buski.</title>
        <authorList>
            <person name="Choi Y.-J."/>
        </authorList>
    </citation>
    <scope>NUCLEOTIDE SEQUENCE</scope>
    <source>
        <strain evidence="2">HT</strain>
        <tissue evidence="2">Whole worm</tissue>
    </source>
</reference>
<keyword evidence="3" id="KW-1185">Reference proteome</keyword>
<feature type="region of interest" description="Disordered" evidence="1">
    <location>
        <begin position="48"/>
        <end position="73"/>
    </location>
</feature>
<dbReference type="Proteomes" id="UP000728185">
    <property type="component" value="Unassembled WGS sequence"/>
</dbReference>